<evidence type="ECO:0000256" key="1">
    <source>
        <dbReference type="ARBA" id="ARBA00023002"/>
    </source>
</evidence>
<reference evidence="3" key="1">
    <citation type="submission" date="2020-05" db="EMBL/GenBank/DDBJ databases">
        <authorList>
            <person name="Chiriac C."/>
            <person name="Salcher M."/>
            <person name="Ghai R."/>
            <person name="Kavagutti S V."/>
        </authorList>
    </citation>
    <scope>NUCLEOTIDE SEQUENCE</scope>
</reference>
<dbReference type="Pfam" id="PF00248">
    <property type="entry name" value="Aldo_ket_red"/>
    <property type="match status" value="1"/>
</dbReference>
<feature type="domain" description="NADP-dependent oxidoreductase" evidence="2">
    <location>
        <begin position="16"/>
        <end position="307"/>
    </location>
</feature>
<gene>
    <name evidence="3" type="ORF">UFOPK1446_00122</name>
</gene>
<dbReference type="InterPro" id="IPR050523">
    <property type="entry name" value="AKR_Detox_Biosynth"/>
</dbReference>
<dbReference type="EMBL" id="CAEZSO010000012">
    <property type="protein sequence ID" value="CAB4535687.1"/>
    <property type="molecule type" value="Genomic_DNA"/>
</dbReference>
<protein>
    <submittedName>
        <fullName evidence="3">Unannotated protein</fullName>
    </submittedName>
</protein>
<accession>A0A6J6BAL8</accession>
<dbReference type="PANTHER" id="PTHR43364:SF4">
    <property type="entry name" value="NAD(P)-LINKED OXIDOREDUCTASE SUPERFAMILY PROTEIN"/>
    <property type="match status" value="1"/>
</dbReference>
<dbReference type="PANTHER" id="PTHR43364">
    <property type="entry name" value="NADH-SPECIFIC METHYLGLYOXAL REDUCTASE-RELATED"/>
    <property type="match status" value="1"/>
</dbReference>
<name>A0A6J6BAL8_9ZZZZ</name>
<dbReference type="GO" id="GO:0016491">
    <property type="term" value="F:oxidoreductase activity"/>
    <property type="evidence" value="ECO:0007669"/>
    <property type="project" value="UniProtKB-KW"/>
</dbReference>
<evidence type="ECO:0000259" key="2">
    <source>
        <dbReference type="Pfam" id="PF00248"/>
    </source>
</evidence>
<dbReference type="PROSITE" id="PS51257">
    <property type="entry name" value="PROKAR_LIPOPROTEIN"/>
    <property type="match status" value="1"/>
</dbReference>
<dbReference type="SUPFAM" id="SSF51430">
    <property type="entry name" value="NAD(P)-linked oxidoreductase"/>
    <property type="match status" value="1"/>
</dbReference>
<organism evidence="3">
    <name type="scientific">freshwater metagenome</name>
    <dbReference type="NCBI Taxonomy" id="449393"/>
    <lineage>
        <taxon>unclassified sequences</taxon>
        <taxon>metagenomes</taxon>
        <taxon>ecological metagenomes</taxon>
    </lineage>
</organism>
<evidence type="ECO:0000313" key="3">
    <source>
        <dbReference type="EMBL" id="CAB4535687.1"/>
    </source>
</evidence>
<dbReference type="AlphaFoldDB" id="A0A6J6BAL8"/>
<dbReference type="GO" id="GO:0005829">
    <property type="term" value="C:cytosol"/>
    <property type="evidence" value="ECO:0007669"/>
    <property type="project" value="TreeGrafter"/>
</dbReference>
<sequence>MRTRNLGQSQCFISGLGLGCNNFGWRIDEDQTREVVGAALAGGIFFFDTADVYGDSGKSEEFLGRALGKRRADVVIATKFGHDSMPMGYDPALGAYGGRTYIRFAVEQSLRRLGTDYIDLYQMHSPDTSTPIEETLLALHELVVEGKVRYIGNSQFSADQIRAAGEASKELNVTPFISAQNNFSLLTAEALDELLPTAIEYGLGVLPFFPLASGLLTGKVRRDQAWPTDGRLQDRQASVTAEQLDVIEALSVWGSEHGRTLLELAIGVLAMTRPVSSVIAGATSVEQVEANLAAYEWKPTPAEVDELWSLALKE</sequence>
<dbReference type="InterPro" id="IPR023210">
    <property type="entry name" value="NADP_OxRdtase_dom"/>
</dbReference>
<proteinExistence type="predicted"/>
<dbReference type="Gene3D" id="3.20.20.100">
    <property type="entry name" value="NADP-dependent oxidoreductase domain"/>
    <property type="match status" value="1"/>
</dbReference>
<keyword evidence="1" id="KW-0560">Oxidoreductase</keyword>
<dbReference type="InterPro" id="IPR036812">
    <property type="entry name" value="NAD(P)_OxRdtase_dom_sf"/>
</dbReference>